<comment type="caution">
    <text evidence="1">The sequence shown here is derived from an EMBL/GenBank/DDBJ whole genome shotgun (WGS) entry which is preliminary data.</text>
</comment>
<gene>
    <name evidence="1" type="ORF">GCM10011335_38110</name>
</gene>
<reference evidence="1" key="1">
    <citation type="journal article" date="2014" name="Int. J. Syst. Evol. Microbiol.">
        <title>Complete genome sequence of Corynebacterium casei LMG S-19264T (=DSM 44701T), isolated from a smear-ripened cheese.</title>
        <authorList>
            <consortium name="US DOE Joint Genome Institute (JGI-PGF)"/>
            <person name="Walter F."/>
            <person name="Albersmeier A."/>
            <person name="Kalinowski J."/>
            <person name="Ruckert C."/>
        </authorList>
    </citation>
    <scope>NUCLEOTIDE SEQUENCE</scope>
    <source>
        <strain evidence="1">CGMCC 1.15493</strain>
    </source>
</reference>
<protein>
    <submittedName>
        <fullName evidence="1">Uncharacterized protein</fullName>
    </submittedName>
</protein>
<sequence length="180" mass="19233">MQSDLALEAETMKLFCDTCQNIGSIDCHCGGDLCVCGEPEIDCPSCGGDVPYDEVDDDGTEPPLPPISSACPFCRTDSAFVERDDFSTASVVCNGCGARGPNEGEEDGVDEETPGARAAVIKWNDNASVEVIALKAELSRIAEMARDVLKQLEGRFDFDEVHTVMQGVLEAADEALAVRH</sequence>
<accession>A0A917DEX8</accession>
<reference evidence="1" key="2">
    <citation type="submission" date="2020-09" db="EMBL/GenBank/DDBJ databases">
        <authorList>
            <person name="Sun Q."/>
            <person name="Zhou Y."/>
        </authorList>
    </citation>
    <scope>NUCLEOTIDE SEQUENCE</scope>
    <source>
        <strain evidence="1">CGMCC 1.15493</strain>
    </source>
</reference>
<dbReference type="Proteomes" id="UP000613160">
    <property type="component" value="Unassembled WGS sequence"/>
</dbReference>
<keyword evidence="2" id="KW-1185">Reference proteome</keyword>
<dbReference type="AlphaFoldDB" id="A0A917DEX8"/>
<name>A0A917DEX8_9HYPH</name>
<evidence type="ECO:0000313" key="2">
    <source>
        <dbReference type="Proteomes" id="UP000613160"/>
    </source>
</evidence>
<proteinExistence type="predicted"/>
<evidence type="ECO:0000313" key="1">
    <source>
        <dbReference type="EMBL" id="GGD31450.1"/>
    </source>
</evidence>
<dbReference type="EMBL" id="BMJJ01000010">
    <property type="protein sequence ID" value="GGD31450.1"/>
    <property type="molecule type" value="Genomic_DNA"/>
</dbReference>
<organism evidence="1 2">
    <name type="scientific">Aureimonas glaciei</name>
    <dbReference type="NCBI Taxonomy" id="1776957"/>
    <lineage>
        <taxon>Bacteria</taxon>
        <taxon>Pseudomonadati</taxon>
        <taxon>Pseudomonadota</taxon>
        <taxon>Alphaproteobacteria</taxon>
        <taxon>Hyphomicrobiales</taxon>
        <taxon>Aurantimonadaceae</taxon>
        <taxon>Aureimonas</taxon>
    </lineage>
</organism>